<dbReference type="Proteomes" id="UP000722485">
    <property type="component" value="Unassembled WGS sequence"/>
</dbReference>
<accession>A0A9P5HE09</accession>
<keyword evidence="1" id="KW-0732">Signal</keyword>
<evidence type="ECO:0000313" key="2">
    <source>
        <dbReference type="EMBL" id="KAF7554892.1"/>
    </source>
</evidence>
<name>A0A9P5HE09_9HYPO</name>
<gene>
    <name evidence="2" type="ORF">G7Z17_g2622</name>
</gene>
<keyword evidence="3" id="KW-1185">Reference proteome</keyword>
<proteinExistence type="predicted"/>
<organism evidence="2 3">
    <name type="scientific">Cylindrodendrum hubeiense</name>
    <dbReference type="NCBI Taxonomy" id="595255"/>
    <lineage>
        <taxon>Eukaryota</taxon>
        <taxon>Fungi</taxon>
        <taxon>Dikarya</taxon>
        <taxon>Ascomycota</taxon>
        <taxon>Pezizomycotina</taxon>
        <taxon>Sordariomycetes</taxon>
        <taxon>Hypocreomycetidae</taxon>
        <taxon>Hypocreales</taxon>
        <taxon>Nectriaceae</taxon>
        <taxon>Cylindrodendrum</taxon>
    </lineage>
</organism>
<dbReference type="EMBL" id="JAANBB010000027">
    <property type="protein sequence ID" value="KAF7554892.1"/>
    <property type="molecule type" value="Genomic_DNA"/>
</dbReference>
<feature type="signal peptide" evidence="1">
    <location>
        <begin position="1"/>
        <end position="24"/>
    </location>
</feature>
<comment type="caution">
    <text evidence="2">The sequence shown here is derived from an EMBL/GenBank/DDBJ whole genome shotgun (WGS) entry which is preliminary data.</text>
</comment>
<dbReference type="PROSITE" id="PS51257">
    <property type="entry name" value="PROKAR_LIPOPROTEIN"/>
    <property type="match status" value="1"/>
</dbReference>
<dbReference type="AlphaFoldDB" id="A0A9P5HE09"/>
<evidence type="ECO:0000256" key="1">
    <source>
        <dbReference type="SAM" id="SignalP"/>
    </source>
</evidence>
<feature type="chain" id="PRO_5040159333" evidence="1">
    <location>
        <begin position="25"/>
        <end position="316"/>
    </location>
</feature>
<protein>
    <submittedName>
        <fullName evidence="2">Uncharacterized protein</fullName>
    </submittedName>
</protein>
<reference evidence="2" key="1">
    <citation type="submission" date="2020-03" db="EMBL/GenBank/DDBJ databases">
        <title>Draft Genome Sequence of Cylindrodendrum hubeiense.</title>
        <authorList>
            <person name="Buettner E."/>
            <person name="Kellner H."/>
        </authorList>
    </citation>
    <scope>NUCLEOTIDE SEQUENCE</scope>
    <source>
        <strain evidence="2">IHI 201604</strain>
    </source>
</reference>
<sequence length="316" mass="34924">MSFKTTSLAALGLTIMACIQQGSAISTTSKSLNYKHVAEITKEIRWYVTPGKMTNVAQTDEEFGYEYEVVHAEESTATGNLIEPLRSYYQVYTYHHDALAEWDPSAAPFTAKTPLPFKYAPMALTRQVWNSFQDFNVSLDSAAYQNKTAGFGSALTPLAKLSWNTTKATFVDTETKSRDAGMYVGLLLADSSAGTSHEEIYKTLELRREYVESRLRVKPGLATGLLNYVQSGKALVTGTESGKVFMDSLQANSPFTAGIFWEHVALEEFWFKSPTDATSFFKGLPKLGKLQWKGSSGSYVVAGVPKVVFDKDKGRL</sequence>
<evidence type="ECO:0000313" key="3">
    <source>
        <dbReference type="Proteomes" id="UP000722485"/>
    </source>
</evidence>
<dbReference type="OrthoDB" id="5407255at2759"/>